<organism evidence="4 5">
    <name type="scientific">Cylindrotheca closterium</name>
    <dbReference type="NCBI Taxonomy" id="2856"/>
    <lineage>
        <taxon>Eukaryota</taxon>
        <taxon>Sar</taxon>
        <taxon>Stramenopiles</taxon>
        <taxon>Ochrophyta</taxon>
        <taxon>Bacillariophyta</taxon>
        <taxon>Bacillariophyceae</taxon>
        <taxon>Bacillariophycidae</taxon>
        <taxon>Bacillariales</taxon>
        <taxon>Bacillariaceae</taxon>
        <taxon>Cylindrotheca</taxon>
    </lineage>
</organism>
<feature type="compositionally biased region" description="Polar residues" evidence="1">
    <location>
        <begin position="125"/>
        <end position="161"/>
    </location>
</feature>
<evidence type="ECO:0000256" key="3">
    <source>
        <dbReference type="SAM" id="SignalP"/>
    </source>
</evidence>
<evidence type="ECO:0000256" key="1">
    <source>
        <dbReference type="SAM" id="MobiDB-lite"/>
    </source>
</evidence>
<keyword evidence="3" id="KW-0732">Signal</keyword>
<feature type="transmembrane region" description="Helical" evidence="2">
    <location>
        <begin position="319"/>
        <end position="340"/>
    </location>
</feature>
<evidence type="ECO:0000313" key="4">
    <source>
        <dbReference type="EMBL" id="CAJ1966865.1"/>
    </source>
</evidence>
<accession>A0AAD2GA51</accession>
<evidence type="ECO:0000256" key="2">
    <source>
        <dbReference type="SAM" id="Phobius"/>
    </source>
</evidence>
<sequence>MMMQQRHAFNVLYVFLIVGVCSIHGVESKKEKKTKDPTLAPSFAPSTSYPSGLPSSPPTLWPSTEPTKRPTLGPTSSPTKLPSGLPTEQPTELPTSKPTTRKPTSKPTESPISVRTELPTLAPTWDSSQFPSSGIPTVQPTAETTNTPSPTSHLSEPSNGLNIPVPRIQMALILSADDMTDVASDSLQNHISSFITVLLETKTGIEAVDMVSLELDVVPSTFMRQKIESGFSIKIEGMMQNTRGMATKESVREKVVEYFSASGVDDLETFLHGKSIASASVGELYVDGIVAFLYKEDGETATAARTRDNNDDVPFTRTGLFAILVGAVNVLFVTCSIYFYRQNYGTGSSVKYRSILPKLRQNTSTTSPTEQHHTDSESQNSRDISVHLSMHELEPSTFHRVDSYQEYDPTRLDRIISDAKCQGKKKRGSNAFSKKR</sequence>
<comment type="caution">
    <text evidence="4">The sequence shown here is derived from an EMBL/GenBank/DDBJ whole genome shotgun (WGS) entry which is preliminary data.</text>
</comment>
<keyword evidence="2" id="KW-0812">Transmembrane</keyword>
<name>A0AAD2GA51_9STRA</name>
<feature type="compositionally biased region" description="Low complexity" evidence="1">
    <location>
        <begin position="45"/>
        <end position="54"/>
    </location>
</feature>
<keyword evidence="2" id="KW-0472">Membrane</keyword>
<proteinExistence type="predicted"/>
<protein>
    <recommendedName>
        <fullName evidence="6">SEA domain-containing protein</fullName>
    </recommendedName>
</protein>
<feature type="region of interest" description="Disordered" evidence="1">
    <location>
        <begin position="361"/>
        <end position="382"/>
    </location>
</feature>
<keyword evidence="5" id="KW-1185">Reference proteome</keyword>
<feature type="signal peptide" evidence="3">
    <location>
        <begin position="1"/>
        <end position="28"/>
    </location>
</feature>
<reference evidence="4" key="1">
    <citation type="submission" date="2023-08" db="EMBL/GenBank/DDBJ databases">
        <authorList>
            <person name="Audoor S."/>
            <person name="Bilcke G."/>
        </authorList>
    </citation>
    <scope>NUCLEOTIDE SEQUENCE</scope>
</reference>
<feature type="chain" id="PRO_5041993500" description="SEA domain-containing protein" evidence="3">
    <location>
        <begin position="29"/>
        <end position="436"/>
    </location>
</feature>
<feature type="compositionally biased region" description="Polar residues" evidence="1">
    <location>
        <begin position="73"/>
        <end position="93"/>
    </location>
</feature>
<evidence type="ECO:0000313" key="5">
    <source>
        <dbReference type="Proteomes" id="UP001295423"/>
    </source>
</evidence>
<evidence type="ECO:0008006" key="6">
    <source>
        <dbReference type="Google" id="ProtNLM"/>
    </source>
</evidence>
<dbReference type="Proteomes" id="UP001295423">
    <property type="component" value="Unassembled WGS sequence"/>
</dbReference>
<dbReference type="EMBL" id="CAKOGP040002313">
    <property type="protein sequence ID" value="CAJ1966865.1"/>
    <property type="molecule type" value="Genomic_DNA"/>
</dbReference>
<feature type="compositionally biased region" description="Basic and acidic residues" evidence="1">
    <location>
        <begin position="27"/>
        <end position="36"/>
    </location>
</feature>
<gene>
    <name evidence="4" type="ORF">CYCCA115_LOCUS22450</name>
</gene>
<dbReference type="AlphaFoldDB" id="A0AAD2GA51"/>
<keyword evidence="2" id="KW-1133">Transmembrane helix</keyword>
<feature type="region of interest" description="Disordered" evidence="1">
    <location>
        <begin position="27"/>
        <end position="162"/>
    </location>
</feature>